<sequence>MGWRWLSWPGCSGSWTSVASNRTTGMWLSSTPTCRMSLCNAGSHCQDTRLGLPCSINTDFNCSPFSLLEHRREI</sequence>
<proteinExistence type="predicted"/>
<keyword evidence="2" id="KW-1185">Reference proteome</keyword>
<gene>
    <name evidence="1" type="ORF">QBC41DRAFT_531</name>
</gene>
<name>A0AA39ZNF9_9PEZI</name>
<protein>
    <submittedName>
        <fullName evidence="1">Uncharacterized protein</fullName>
    </submittedName>
</protein>
<dbReference type="EMBL" id="JAULSY010000001">
    <property type="protein sequence ID" value="KAK0674443.1"/>
    <property type="molecule type" value="Genomic_DNA"/>
</dbReference>
<accession>A0AA39ZNF9</accession>
<dbReference type="AlphaFoldDB" id="A0AA39ZNF9"/>
<comment type="caution">
    <text evidence="1">The sequence shown here is derived from an EMBL/GenBank/DDBJ whole genome shotgun (WGS) entry which is preliminary data.</text>
</comment>
<dbReference type="Proteomes" id="UP001174997">
    <property type="component" value="Unassembled WGS sequence"/>
</dbReference>
<evidence type="ECO:0000313" key="1">
    <source>
        <dbReference type="EMBL" id="KAK0674443.1"/>
    </source>
</evidence>
<organism evidence="1 2">
    <name type="scientific">Cercophora samala</name>
    <dbReference type="NCBI Taxonomy" id="330535"/>
    <lineage>
        <taxon>Eukaryota</taxon>
        <taxon>Fungi</taxon>
        <taxon>Dikarya</taxon>
        <taxon>Ascomycota</taxon>
        <taxon>Pezizomycotina</taxon>
        <taxon>Sordariomycetes</taxon>
        <taxon>Sordariomycetidae</taxon>
        <taxon>Sordariales</taxon>
        <taxon>Lasiosphaeriaceae</taxon>
        <taxon>Cercophora</taxon>
    </lineage>
</organism>
<reference evidence="1" key="1">
    <citation type="submission" date="2023-06" db="EMBL/GenBank/DDBJ databases">
        <title>Genome-scale phylogeny and comparative genomics of the fungal order Sordariales.</title>
        <authorList>
            <consortium name="Lawrence Berkeley National Laboratory"/>
            <person name="Hensen N."/>
            <person name="Bonometti L."/>
            <person name="Westerberg I."/>
            <person name="Brannstrom I.O."/>
            <person name="Guillou S."/>
            <person name="Cros-Aarteil S."/>
            <person name="Calhoun S."/>
            <person name="Haridas S."/>
            <person name="Kuo A."/>
            <person name="Mondo S."/>
            <person name="Pangilinan J."/>
            <person name="Riley R."/>
            <person name="Labutti K."/>
            <person name="Andreopoulos B."/>
            <person name="Lipzen A."/>
            <person name="Chen C."/>
            <person name="Yanf M."/>
            <person name="Daum C."/>
            <person name="Ng V."/>
            <person name="Clum A."/>
            <person name="Steindorff A."/>
            <person name="Ohm R."/>
            <person name="Martin F."/>
            <person name="Silar P."/>
            <person name="Natvig D."/>
            <person name="Lalanne C."/>
            <person name="Gautier V."/>
            <person name="Ament-Velasquez S.L."/>
            <person name="Kruys A."/>
            <person name="Hutchinson M.I."/>
            <person name="Powell A.J."/>
            <person name="Barry K."/>
            <person name="Miller A.N."/>
            <person name="Grigoriev I.V."/>
            <person name="Debuchy R."/>
            <person name="Gladieux P."/>
            <person name="Thoren M.H."/>
            <person name="Johannesson H."/>
        </authorList>
    </citation>
    <scope>NUCLEOTIDE SEQUENCE</scope>
    <source>
        <strain evidence="1">CBS 307.81</strain>
    </source>
</reference>
<evidence type="ECO:0000313" key="2">
    <source>
        <dbReference type="Proteomes" id="UP001174997"/>
    </source>
</evidence>